<comment type="caution">
    <text evidence="2">The sequence shown here is derived from an EMBL/GenBank/DDBJ whole genome shotgun (WGS) entry which is preliminary data.</text>
</comment>
<dbReference type="RefSeq" id="WP_167125267.1">
    <property type="nucleotide sequence ID" value="NZ_JAAQQR010000003.1"/>
</dbReference>
<reference evidence="2 3" key="1">
    <citation type="journal article" date="2011" name="Curr. Microbiol.">
        <title>Luteibacter jiangsuensis sp. nov.: a methamidophos-degrading bacterium isolated from a methamidophos-manufacturing factory.</title>
        <authorList>
            <person name="Wang L."/>
            <person name="Wang G.L."/>
            <person name="Li S.P."/>
            <person name="Jiang J.D."/>
        </authorList>
    </citation>
    <scope>NUCLEOTIDE SEQUENCE [LARGE SCALE GENOMIC DNA]</scope>
    <source>
        <strain evidence="2 3">CGMCC 1.10133</strain>
    </source>
</reference>
<dbReference type="Proteomes" id="UP001429601">
    <property type="component" value="Unassembled WGS sequence"/>
</dbReference>
<organism evidence="2 3">
    <name type="scientific">Luteibacter jiangsuensis</name>
    <dbReference type="NCBI Taxonomy" id="637577"/>
    <lineage>
        <taxon>Bacteria</taxon>
        <taxon>Pseudomonadati</taxon>
        <taxon>Pseudomonadota</taxon>
        <taxon>Gammaproteobacteria</taxon>
        <taxon>Lysobacterales</taxon>
        <taxon>Rhodanobacteraceae</taxon>
        <taxon>Luteibacter</taxon>
    </lineage>
</organism>
<name>A0ABX0Q547_9GAMM</name>
<evidence type="ECO:0008006" key="4">
    <source>
        <dbReference type="Google" id="ProtNLM"/>
    </source>
</evidence>
<keyword evidence="1" id="KW-1133">Transmembrane helix</keyword>
<sequence length="94" mass="10365">MIVSGAMCFLAVAVYLFSMGRIAILMQRAGIKEIGLADPNGQIRLIKSVFWKNGMETRFHDSHRRLVTTARISGVIGLVLVVTISFAVVMGYLH</sequence>
<evidence type="ECO:0000313" key="3">
    <source>
        <dbReference type="Proteomes" id="UP001429601"/>
    </source>
</evidence>
<proteinExistence type="predicted"/>
<keyword evidence="1" id="KW-0812">Transmembrane</keyword>
<accession>A0ABX0Q547</accession>
<feature type="transmembrane region" description="Helical" evidence="1">
    <location>
        <begin position="72"/>
        <end position="93"/>
    </location>
</feature>
<keyword evidence="3" id="KW-1185">Reference proteome</keyword>
<protein>
    <recommendedName>
        <fullName evidence="4">Universal stress protein B</fullName>
    </recommendedName>
</protein>
<evidence type="ECO:0000256" key="1">
    <source>
        <dbReference type="SAM" id="Phobius"/>
    </source>
</evidence>
<gene>
    <name evidence="2" type="ORF">HBF26_09345</name>
</gene>
<feature type="transmembrane region" description="Helical" evidence="1">
    <location>
        <begin position="6"/>
        <end position="24"/>
    </location>
</feature>
<keyword evidence="1" id="KW-0472">Membrane</keyword>
<evidence type="ECO:0000313" key="2">
    <source>
        <dbReference type="EMBL" id="NID05090.1"/>
    </source>
</evidence>
<dbReference type="EMBL" id="JAAQQR010000003">
    <property type="protein sequence ID" value="NID05090.1"/>
    <property type="molecule type" value="Genomic_DNA"/>
</dbReference>